<reference evidence="8" key="1">
    <citation type="journal article" date="2014" name="Int. J. Syst. Evol. Microbiol.">
        <title>Complete genome of a new Firmicutes species belonging to the dominant human colonic microbiota ('Ruminococcus bicirculans') reveals two chromosomes and a selective capacity to utilize plant glucans.</title>
        <authorList>
            <consortium name="NISC Comparative Sequencing Program"/>
            <person name="Wegmann U."/>
            <person name="Louis P."/>
            <person name="Goesmann A."/>
            <person name="Henrissat B."/>
            <person name="Duncan S.H."/>
            <person name="Flint H.J."/>
        </authorList>
    </citation>
    <scope>NUCLEOTIDE SEQUENCE</scope>
    <source>
        <strain evidence="8">KCTC 62575</strain>
    </source>
</reference>
<dbReference type="SUPFAM" id="SSF53955">
    <property type="entry name" value="Lysozyme-like"/>
    <property type="match status" value="1"/>
</dbReference>
<accession>A0A371YRM4</accession>
<gene>
    <name evidence="8" type="ORF">ACFODO_21575</name>
    <name evidence="9" type="ORF">C9E89_007820</name>
</gene>
<dbReference type="InterPro" id="IPR002196">
    <property type="entry name" value="Glyco_hydro_24"/>
</dbReference>
<dbReference type="GO" id="GO:0003796">
    <property type="term" value="F:lysozyme activity"/>
    <property type="evidence" value="ECO:0007669"/>
    <property type="project" value="UniProtKB-EC"/>
</dbReference>
<dbReference type="HAMAP" id="MF_04110">
    <property type="entry name" value="ENDOLYSIN_T4"/>
    <property type="match status" value="1"/>
</dbReference>
<keyword evidence="6 7" id="KW-0326">Glycosidase</keyword>
<evidence type="ECO:0000256" key="5">
    <source>
        <dbReference type="ARBA" id="ARBA00023200"/>
    </source>
</evidence>
<evidence type="ECO:0000256" key="6">
    <source>
        <dbReference type="ARBA" id="ARBA00023295"/>
    </source>
</evidence>
<dbReference type="EC" id="3.2.1.17" evidence="7"/>
<protein>
    <recommendedName>
        <fullName evidence="7">Lysozyme</fullName>
        <ecNumber evidence="7">3.2.1.17</ecNumber>
    </recommendedName>
</protein>
<dbReference type="GO" id="GO:0009253">
    <property type="term" value="P:peptidoglycan catabolic process"/>
    <property type="evidence" value="ECO:0007669"/>
    <property type="project" value="InterPro"/>
</dbReference>
<keyword evidence="2 7" id="KW-0929">Antimicrobial</keyword>
<keyword evidence="5" id="KW-1035">Host cytoplasm</keyword>
<organism evidence="9 10">
    <name type="scientific">Acinetobacter sichuanensis</name>
    <dbReference type="NCBI Taxonomy" id="2136183"/>
    <lineage>
        <taxon>Bacteria</taxon>
        <taxon>Pseudomonadati</taxon>
        <taxon>Pseudomonadota</taxon>
        <taxon>Gammaproteobacteria</taxon>
        <taxon>Moraxellales</taxon>
        <taxon>Moraxellaceae</taxon>
        <taxon>Acinetobacter</taxon>
    </lineage>
</organism>
<keyword evidence="3 7" id="KW-0081">Bacteriolytic enzyme</keyword>
<dbReference type="InterPro" id="IPR023346">
    <property type="entry name" value="Lysozyme-like_dom_sf"/>
</dbReference>
<reference evidence="9 10" key="2">
    <citation type="submission" date="2018-08" db="EMBL/GenBank/DDBJ databases">
        <title>The draft genome of Acinetobacter sichuanensis strain WCHAc060041.</title>
        <authorList>
            <person name="Qin J."/>
            <person name="Feng Y."/>
            <person name="Zong Z."/>
        </authorList>
    </citation>
    <scope>NUCLEOTIDE SEQUENCE [LARGE SCALE GENOMIC DNA]</scope>
    <source>
        <strain evidence="9 10">WCHAc060041</strain>
    </source>
</reference>
<evidence type="ECO:0000256" key="2">
    <source>
        <dbReference type="ARBA" id="ARBA00022529"/>
    </source>
</evidence>
<evidence type="ECO:0000313" key="11">
    <source>
        <dbReference type="Proteomes" id="UP001595455"/>
    </source>
</evidence>
<dbReference type="GO" id="GO:0016998">
    <property type="term" value="P:cell wall macromolecule catabolic process"/>
    <property type="evidence" value="ECO:0007669"/>
    <property type="project" value="InterPro"/>
</dbReference>
<reference evidence="8" key="4">
    <citation type="submission" date="2024-09" db="EMBL/GenBank/DDBJ databases">
        <authorList>
            <person name="Sun Q."/>
            <person name="Mori K."/>
        </authorList>
    </citation>
    <scope>NUCLEOTIDE SEQUENCE</scope>
    <source>
        <strain evidence="8">KCTC 62575</strain>
    </source>
</reference>
<dbReference type="Gene3D" id="1.10.530.40">
    <property type="match status" value="1"/>
</dbReference>
<dbReference type="GO" id="GO:0031640">
    <property type="term" value="P:killing of cells of another organism"/>
    <property type="evidence" value="ECO:0007669"/>
    <property type="project" value="UniProtKB-KW"/>
</dbReference>
<keyword evidence="11" id="KW-1185">Reference proteome</keyword>
<keyword evidence="4 7" id="KW-0378">Hydrolase</keyword>
<evidence type="ECO:0000256" key="1">
    <source>
        <dbReference type="ARBA" id="ARBA00000632"/>
    </source>
</evidence>
<dbReference type="InterPro" id="IPR023347">
    <property type="entry name" value="Lysozyme_dom_sf"/>
</dbReference>
<dbReference type="InterPro" id="IPR034690">
    <property type="entry name" value="Endolysin_T4_type"/>
</dbReference>
<dbReference type="CDD" id="cd00737">
    <property type="entry name" value="lyz_endolysin_autolysin"/>
    <property type="match status" value="1"/>
</dbReference>
<reference evidence="11" key="3">
    <citation type="journal article" date="2019" name="Int. J. Syst. Evol. Microbiol.">
        <title>The Global Catalogue of Microorganisms (GCM) 10K type strain sequencing project: providing services to taxonomists for standard genome sequencing and annotation.</title>
        <authorList>
            <consortium name="The Broad Institute Genomics Platform"/>
            <consortium name="The Broad Institute Genome Sequencing Center for Infectious Disease"/>
            <person name="Wu L."/>
            <person name="Ma J."/>
        </authorList>
    </citation>
    <scope>NUCLEOTIDE SEQUENCE [LARGE SCALE GENOMIC DNA]</scope>
    <source>
        <strain evidence="11">KCTC 62575</strain>
    </source>
</reference>
<evidence type="ECO:0000256" key="7">
    <source>
        <dbReference type="RuleBase" id="RU003788"/>
    </source>
</evidence>
<evidence type="ECO:0000313" key="10">
    <source>
        <dbReference type="Proteomes" id="UP000240957"/>
    </source>
</evidence>
<dbReference type="AlphaFoldDB" id="A0A371YRM4"/>
<comment type="catalytic activity">
    <reaction evidence="1 7">
        <text>Hydrolysis of (1-&gt;4)-beta-linkages between N-acetylmuramic acid and N-acetyl-D-glucosamine residues in a peptidoglycan and between N-acetyl-D-glucosamine residues in chitodextrins.</text>
        <dbReference type="EC" id="3.2.1.17"/>
    </reaction>
</comment>
<dbReference type="EMBL" id="JBHRSF010000157">
    <property type="protein sequence ID" value="MFC2997791.1"/>
    <property type="molecule type" value="Genomic_DNA"/>
</dbReference>
<evidence type="ECO:0000256" key="4">
    <source>
        <dbReference type="ARBA" id="ARBA00022801"/>
    </source>
</evidence>
<evidence type="ECO:0000313" key="8">
    <source>
        <dbReference type="EMBL" id="MFC2997791.1"/>
    </source>
</evidence>
<dbReference type="InterPro" id="IPR051018">
    <property type="entry name" value="Bacteriophage_GH24"/>
</dbReference>
<dbReference type="Proteomes" id="UP001595455">
    <property type="component" value="Unassembled WGS sequence"/>
</dbReference>
<sequence length="196" mass="21763">MNSFWSKLISAVTHTLLNELKKNQSKDQTDIATATDDNDSNNIGFAQDKISHISPAGVELICNFEGLSLEAYLDSANIWTIGYGTTIYPNGQRVSQNDQCTLKQAQEFMLHDLQRFEKAVARAVQVSVNQNQFDALVSLTYNIGISAFQSSTLLKYLNAVDFKSASDQFDVWIKSGGKTVQGLVNRRAIEKAKFLS</sequence>
<name>A0A371YRM4_9GAMM</name>
<dbReference type="PANTHER" id="PTHR38107:SF3">
    <property type="entry name" value="LYSOZYME RRRD-RELATED"/>
    <property type="match status" value="1"/>
</dbReference>
<dbReference type="InterPro" id="IPR033907">
    <property type="entry name" value="Endolysin_autolysin"/>
</dbReference>
<dbReference type="EMBL" id="PYIX02000009">
    <property type="protein sequence ID" value="RFC84102.1"/>
    <property type="molecule type" value="Genomic_DNA"/>
</dbReference>
<evidence type="ECO:0000313" key="9">
    <source>
        <dbReference type="EMBL" id="RFC84102.1"/>
    </source>
</evidence>
<dbReference type="Pfam" id="PF00959">
    <property type="entry name" value="Phage_lysozyme"/>
    <property type="match status" value="1"/>
</dbReference>
<dbReference type="Proteomes" id="UP000240957">
    <property type="component" value="Unassembled WGS sequence"/>
</dbReference>
<dbReference type="GO" id="GO:0042742">
    <property type="term" value="P:defense response to bacterium"/>
    <property type="evidence" value="ECO:0007669"/>
    <property type="project" value="UniProtKB-KW"/>
</dbReference>
<comment type="similarity">
    <text evidence="7">Belongs to the glycosyl hydrolase 24 family.</text>
</comment>
<dbReference type="OrthoDB" id="8141296at2"/>
<proteinExistence type="inferred from homology"/>
<dbReference type="RefSeq" id="WP_107007683.1">
    <property type="nucleotide sequence ID" value="NZ_JBHRSF010000157.1"/>
</dbReference>
<comment type="caution">
    <text evidence="9">The sequence shown here is derived from an EMBL/GenBank/DDBJ whole genome shotgun (WGS) entry which is preliminary data.</text>
</comment>
<evidence type="ECO:0000256" key="3">
    <source>
        <dbReference type="ARBA" id="ARBA00022638"/>
    </source>
</evidence>
<dbReference type="PANTHER" id="PTHR38107">
    <property type="match status" value="1"/>
</dbReference>